<evidence type="ECO:0000313" key="1">
    <source>
        <dbReference type="Proteomes" id="UP000025227"/>
    </source>
</evidence>
<dbReference type="OrthoDB" id="5792001at2759"/>
<reference evidence="2" key="1">
    <citation type="submission" date="2020-12" db="UniProtKB">
        <authorList>
            <consortium name="WormBaseParasite"/>
        </authorList>
    </citation>
    <scope>IDENTIFICATION</scope>
    <source>
        <strain evidence="2">MHco3</strain>
    </source>
</reference>
<organism evidence="1 2">
    <name type="scientific">Haemonchus contortus</name>
    <name type="common">Barber pole worm</name>
    <dbReference type="NCBI Taxonomy" id="6289"/>
    <lineage>
        <taxon>Eukaryota</taxon>
        <taxon>Metazoa</taxon>
        <taxon>Ecdysozoa</taxon>
        <taxon>Nematoda</taxon>
        <taxon>Chromadorea</taxon>
        <taxon>Rhabditida</taxon>
        <taxon>Rhabditina</taxon>
        <taxon>Rhabditomorpha</taxon>
        <taxon>Strongyloidea</taxon>
        <taxon>Trichostrongylidae</taxon>
        <taxon>Haemonchus</taxon>
    </lineage>
</organism>
<evidence type="ECO:0000313" key="2">
    <source>
        <dbReference type="WBParaSite" id="HCON_00018110-00001"/>
    </source>
</evidence>
<dbReference type="AlphaFoldDB" id="A0A7I4XXR6"/>
<sequence length="139" mass="15300">MGLLHRNGESHKVASSKAEEMKLPAAILLLSVSLVTGKVKCYSCIAPLNTTDWSNYCNSRTFCEGEYCTKGRNAKSNGILYKCSSSPPLVDTIVQECQMAQTETGILKNCYCKNNNFCNSSSTATLTTVAILTFIFLWY</sequence>
<keyword evidence="1" id="KW-1185">Reference proteome</keyword>
<dbReference type="WBParaSite" id="HCON_00018110-00001">
    <property type="protein sequence ID" value="HCON_00018110-00001"/>
    <property type="gene ID" value="HCON_00018110"/>
</dbReference>
<name>A0A7I4XXR6_HAECO</name>
<protein>
    <submittedName>
        <fullName evidence="2">Protein quiver</fullName>
    </submittedName>
</protein>
<dbReference type="OMA" id="CTKGPDA"/>
<dbReference type="Proteomes" id="UP000025227">
    <property type="component" value="Unplaced"/>
</dbReference>
<accession>A0A7I4XXR6</accession>
<proteinExistence type="predicted"/>